<dbReference type="PANTHER" id="PTHR30408:SF12">
    <property type="entry name" value="TYPE I RESTRICTION ENZYME MJAVIII SPECIFICITY SUBUNIT"/>
    <property type="match status" value="1"/>
</dbReference>
<evidence type="ECO:0000313" key="5">
    <source>
        <dbReference type="EMBL" id="MCZ8517560.1"/>
    </source>
</evidence>
<dbReference type="EMBL" id="JAQAGZ010000042">
    <property type="protein sequence ID" value="MCZ8517560.1"/>
    <property type="molecule type" value="Genomic_DNA"/>
</dbReference>
<dbReference type="InterPro" id="IPR000055">
    <property type="entry name" value="Restrct_endonuc_typeI_TRD"/>
</dbReference>
<accession>A0ABT4QL21</accession>
<dbReference type="GO" id="GO:0004519">
    <property type="term" value="F:endonuclease activity"/>
    <property type="evidence" value="ECO:0007669"/>
    <property type="project" value="UniProtKB-KW"/>
</dbReference>
<evidence type="ECO:0000313" key="6">
    <source>
        <dbReference type="Proteomes" id="UP001527882"/>
    </source>
</evidence>
<keyword evidence="6" id="KW-1185">Reference proteome</keyword>
<dbReference type="PANTHER" id="PTHR30408">
    <property type="entry name" value="TYPE-1 RESTRICTION ENZYME ECOKI SPECIFICITY PROTEIN"/>
    <property type="match status" value="1"/>
</dbReference>
<evidence type="ECO:0000256" key="3">
    <source>
        <dbReference type="ARBA" id="ARBA00023125"/>
    </source>
</evidence>
<comment type="caution">
    <text evidence="5">The sequence shown here is derived from an EMBL/GenBank/DDBJ whole genome shotgun (WGS) entry which is preliminary data.</text>
</comment>
<comment type="similarity">
    <text evidence="1">Belongs to the type-I restriction system S methylase family.</text>
</comment>
<dbReference type="Gene3D" id="1.10.287.1120">
    <property type="entry name" value="Bipartite methylase S protein"/>
    <property type="match status" value="1"/>
</dbReference>
<feature type="domain" description="Type I restriction modification DNA specificity" evidence="4">
    <location>
        <begin position="207"/>
        <end position="371"/>
    </location>
</feature>
<dbReference type="Pfam" id="PF01420">
    <property type="entry name" value="Methylase_S"/>
    <property type="match status" value="2"/>
</dbReference>
<keyword evidence="5" id="KW-0255">Endonuclease</keyword>
<dbReference type="GO" id="GO:0016787">
    <property type="term" value="F:hydrolase activity"/>
    <property type="evidence" value="ECO:0007669"/>
    <property type="project" value="UniProtKB-KW"/>
</dbReference>
<protein>
    <submittedName>
        <fullName evidence="5">Restriction endonuclease subunit S</fullName>
        <ecNumber evidence="5">3.1.21.-</ecNumber>
    </submittedName>
</protein>
<gene>
    <name evidence="5" type="ORF">O9H85_35545</name>
</gene>
<dbReference type="EC" id="3.1.21.-" evidence="5"/>
<keyword evidence="5" id="KW-0540">Nuclease</keyword>
<dbReference type="Proteomes" id="UP001527882">
    <property type="component" value="Unassembled WGS sequence"/>
</dbReference>
<reference evidence="5 6" key="1">
    <citation type="submission" date="2022-12" db="EMBL/GenBank/DDBJ databases">
        <title>Draft genome sequence of Paenibacillus sp. dW9.</title>
        <authorList>
            <person name="Choi E.-W."/>
            <person name="Kim D.-U."/>
        </authorList>
    </citation>
    <scope>NUCLEOTIDE SEQUENCE [LARGE SCALE GENOMIC DNA]</scope>
    <source>
        <strain evidence="6">dW9</strain>
    </source>
</reference>
<proteinExistence type="inferred from homology"/>
<dbReference type="Gene3D" id="3.90.220.20">
    <property type="entry name" value="DNA methylase specificity domains"/>
    <property type="match status" value="2"/>
</dbReference>
<dbReference type="InterPro" id="IPR052021">
    <property type="entry name" value="Type-I_RS_S_subunit"/>
</dbReference>
<keyword evidence="3" id="KW-0238">DNA-binding</keyword>
<dbReference type="InterPro" id="IPR044946">
    <property type="entry name" value="Restrct_endonuc_typeI_TRD_sf"/>
</dbReference>
<evidence type="ECO:0000256" key="1">
    <source>
        <dbReference type="ARBA" id="ARBA00010923"/>
    </source>
</evidence>
<evidence type="ECO:0000259" key="4">
    <source>
        <dbReference type="Pfam" id="PF01420"/>
    </source>
</evidence>
<dbReference type="SUPFAM" id="SSF116734">
    <property type="entry name" value="DNA methylase specificity domain"/>
    <property type="match status" value="2"/>
</dbReference>
<dbReference type="CDD" id="cd17263">
    <property type="entry name" value="RMtype1_S_AbaB8300I-TRD1-CR1_like"/>
    <property type="match status" value="1"/>
</dbReference>
<keyword evidence="5" id="KW-0378">Hydrolase</keyword>
<evidence type="ECO:0000256" key="2">
    <source>
        <dbReference type="ARBA" id="ARBA00022747"/>
    </source>
</evidence>
<keyword evidence="2" id="KW-0680">Restriction system</keyword>
<sequence>MKLKKSEVQQLRNMVTLEKGKPPAKQPYFGHDAELYLTPEYLRGRESAEPVKPSVNAVRVHDGDTIVLWDGSNAGEIFRARTGILSSTMSRITHDDTFDKEYFFFAVKTWESFLKGQTSGSGIPHVDKEVLGKIEIIRFVMTEQVKIAEILSTVDRGIKKIEVLIDKQQRIKSGLMKDLLTGGIDEKGKIRSELTHEYQDSALGRIPLEWDVKPLGECCEVFNNLRKPISTQIRETMKGDYPYYGPTGILDYINEYRVEGKFVLIGEDGDHFLKFKTQEMTLLVNGKYNVNNHAHLIQGKDIVLTEWAHLFFLHRDITLHLTRQGAGRFKLNKAALLELPIAFPEDIAEQERILTVMNGLRESQIININTLKKLKSLKTALMQDLLTGKKRVTLLQNDLEVIPSESGPFIPAT</sequence>
<feature type="domain" description="Type I restriction modification DNA specificity" evidence="4">
    <location>
        <begin position="6"/>
        <end position="159"/>
    </location>
</feature>
<dbReference type="CDD" id="cd17262">
    <property type="entry name" value="RMtype1_S_Aco12261I-TRD2-CR2"/>
    <property type="match status" value="1"/>
</dbReference>
<name>A0ABT4QL21_9BACL</name>
<organism evidence="5 6">
    <name type="scientific">Paenibacillus gyeongsangnamensis</name>
    <dbReference type="NCBI Taxonomy" id="3388067"/>
    <lineage>
        <taxon>Bacteria</taxon>
        <taxon>Bacillati</taxon>
        <taxon>Bacillota</taxon>
        <taxon>Bacilli</taxon>
        <taxon>Bacillales</taxon>
        <taxon>Paenibacillaceae</taxon>
        <taxon>Paenibacillus</taxon>
    </lineage>
</organism>
<dbReference type="RefSeq" id="WP_269886087.1">
    <property type="nucleotide sequence ID" value="NZ_JAQAGZ010000042.1"/>
</dbReference>